<proteinExistence type="predicted"/>
<name>A0ABP7RF92_9BACT</name>
<feature type="transmembrane region" description="Helical" evidence="1">
    <location>
        <begin position="77"/>
        <end position="104"/>
    </location>
</feature>
<organism evidence="2 3">
    <name type="scientific">Hymenobacter fastidiosus</name>
    <dbReference type="NCBI Taxonomy" id="486264"/>
    <lineage>
        <taxon>Bacteria</taxon>
        <taxon>Pseudomonadati</taxon>
        <taxon>Bacteroidota</taxon>
        <taxon>Cytophagia</taxon>
        <taxon>Cytophagales</taxon>
        <taxon>Hymenobacteraceae</taxon>
        <taxon>Hymenobacter</taxon>
    </lineage>
</organism>
<accession>A0ABP7RF92</accession>
<feature type="transmembrane region" description="Helical" evidence="1">
    <location>
        <begin position="37"/>
        <end position="56"/>
    </location>
</feature>
<protein>
    <recommendedName>
        <fullName evidence="4">DUF898 family protein</fullName>
    </recommendedName>
</protein>
<sequence length="112" mass="12888">MAFILNRFDSNFATMGEFVFEILGEIVRFILRILIENVMTALALVPIGFCYMYLRYRQSWLVRRVVRKEHEDSYTNVGQVVALNMVAGVGVVMVLGLIVGAPLWHCFHQLLH</sequence>
<dbReference type="EMBL" id="BAABDJ010000002">
    <property type="protein sequence ID" value="GAA3996627.1"/>
    <property type="molecule type" value="Genomic_DNA"/>
</dbReference>
<evidence type="ECO:0000313" key="3">
    <source>
        <dbReference type="Proteomes" id="UP001500567"/>
    </source>
</evidence>
<reference evidence="3" key="1">
    <citation type="journal article" date="2019" name="Int. J. Syst. Evol. Microbiol.">
        <title>The Global Catalogue of Microorganisms (GCM) 10K type strain sequencing project: providing services to taxonomists for standard genome sequencing and annotation.</title>
        <authorList>
            <consortium name="The Broad Institute Genomics Platform"/>
            <consortium name="The Broad Institute Genome Sequencing Center for Infectious Disease"/>
            <person name="Wu L."/>
            <person name="Ma J."/>
        </authorList>
    </citation>
    <scope>NUCLEOTIDE SEQUENCE [LARGE SCALE GENOMIC DNA]</scope>
    <source>
        <strain evidence="3">JCM 17224</strain>
    </source>
</reference>
<keyword evidence="1" id="KW-0472">Membrane</keyword>
<evidence type="ECO:0000313" key="2">
    <source>
        <dbReference type="EMBL" id="GAA3996627.1"/>
    </source>
</evidence>
<keyword evidence="3" id="KW-1185">Reference proteome</keyword>
<keyword evidence="1" id="KW-1133">Transmembrane helix</keyword>
<comment type="caution">
    <text evidence="2">The sequence shown here is derived from an EMBL/GenBank/DDBJ whole genome shotgun (WGS) entry which is preliminary data.</text>
</comment>
<gene>
    <name evidence="2" type="ORF">GCM10022408_04050</name>
</gene>
<evidence type="ECO:0008006" key="4">
    <source>
        <dbReference type="Google" id="ProtNLM"/>
    </source>
</evidence>
<dbReference type="Proteomes" id="UP001500567">
    <property type="component" value="Unassembled WGS sequence"/>
</dbReference>
<keyword evidence="1" id="KW-0812">Transmembrane</keyword>
<evidence type="ECO:0000256" key="1">
    <source>
        <dbReference type="SAM" id="Phobius"/>
    </source>
</evidence>